<keyword evidence="1" id="KW-0812">Transmembrane</keyword>
<organism evidence="3 4">
    <name type="scientific">Niastella koreensis</name>
    <dbReference type="NCBI Taxonomy" id="354356"/>
    <lineage>
        <taxon>Bacteria</taxon>
        <taxon>Pseudomonadati</taxon>
        <taxon>Bacteroidota</taxon>
        <taxon>Chitinophagia</taxon>
        <taxon>Chitinophagales</taxon>
        <taxon>Chitinophagaceae</taxon>
        <taxon>Niastella</taxon>
    </lineage>
</organism>
<dbReference type="InterPro" id="IPR046947">
    <property type="entry name" value="LytR-like"/>
</dbReference>
<protein>
    <recommendedName>
        <fullName evidence="2">HTH LytTR-type domain-containing protein</fullName>
    </recommendedName>
</protein>
<dbReference type="InterPro" id="IPR007492">
    <property type="entry name" value="LytTR_DNA-bd_dom"/>
</dbReference>
<evidence type="ECO:0000313" key="4">
    <source>
        <dbReference type="Proteomes" id="UP000192277"/>
    </source>
</evidence>
<dbReference type="PROSITE" id="PS50930">
    <property type="entry name" value="HTH_LYTTR"/>
    <property type="match status" value="1"/>
</dbReference>
<evidence type="ECO:0000256" key="1">
    <source>
        <dbReference type="SAM" id="Phobius"/>
    </source>
</evidence>
<comment type="caution">
    <text evidence="3">The sequence shown here is derived from an EMBL/GenBank/DDBJ whole genome shotgun (WGS) entry which is preliminary data.</text>
</comment>
<proteinExistence type="predicted"/>
<dbReference type="Proteomes" id="UP000192277">
    <property type="component" value="Unassembled WGS sequence"/>
</dbReference>
<dbReference type="RefSeq" id="WP_014216964.1">
    <property type="nucleotide sequence ID" value="NZ_LWBO01000084.1"/>
</dbReference>
<evidence type="ECO:0000313" key="3">
    <source>
        <dbReference type="EMBL" id="OQP39259.1"/>
    </source>
</evidence>
<reference evidence="3 4" key="1">
    <citation type="submission" date="2016-04" db="EMBL/GenBank/DDBJ databases">
        <authorList>
            <person name="Chen L."/>
            <person name="Zhuang W."/>
            <person name="Wang G."/>
        </authorList>
    </citation>
    <scope>NUCLEOTIDE SEQUENCE [LARGE SCALE GENOMIC DNA]</scope>
    <source>
        <strain evidence="4">GR20</strain>
    </source>
</reference>
<dbReference type="SMART" id="SM00850">
    <property type="entry name" value="LytTR"/>
    <property type="match status" value="1"/>
</dbReference>
<dbReference type="PANTHER" id="PTHR37299:SF1">
    <property type="entry name" value="STAGE 0 SPORULATION PROTEIN A HOMOLOG"/>
    <property type="match status" value="1"/>
</dbReference>
<feature type="transmembrane region" description="Helical" evidence="1">
    <location>
        <begin position="118"/>
        <end position="140"/>
    </location>
</feature>
<gene>
    <name evidence="3" type="ORF">A4D02_18220</name>
</gene>
<feature type="transmembrane region" description="Helical" evidence="1">
    <location>
        <begin position="37"/>
        <end position="59"/>
    </location>
</feature>
<evidence type="ECO:0000259" key="2">
    <source>
        <dbReference type="PROSITE" id="PS50930"/>
    </source>
</evidence>
<dbReference type="EMBL" id="LWBO01000084">
    <property type="protein sequence ID" value="OQP39259.1"/>
    <property type="molecule type" value="Genomic_DNA"/>
</dbReference>
<keyword evidence="1" id="KW-0472">Membrane</keyword>
<feature type="domain" description="HTH LytTR-type" evidence="2">
    <location>
        <begin position="161"/>
        <end position="270"/>
    </location>
</feature>
<feature type="transmembrane region" description="Helical" evidence="1">
    <location>
        <begin position="80"/>
        <end position="98"/>
    </location>
</feature>
<dbReference type="Pfam" id="PF04397">
    <property type="entry name" value="LytTR"/>
    <property type="match status" value="1"/>
</dbReference>
<name>A0ABX3NNN6_9BACT</name>
<keyword evidence="4" id="KW-1185">Reference proteome</keyword>
<dbReference type="PANTHER" id="PTHR37299">
    <property type="entry name" value="TRANSCRIPTIONAL REGULATOR-RELATED"/>
    <property type="match status" value="1"/>
</dbReference>
<feature type="transmembrane region" description="Helical" evidence="1">
    <location>
        <begin position="12"/>
        <end position="31"/>
    </location>
</feature>
<keyword evidence="1" id="KW-1133">Transmembrane helix</keyword>
<dbReference type="Gene3D" id="2.40.50.1020">
    <property type="entry name" value="LytTr DNA-binding domain"/>
    <property type="match status" value="1"/>
</dbReference>
<sequence length="270" mass="31179">MSKNKTGNTKRDITFFIIAIPIINAFNYYLTYRKISFGIHTLVTYLIDTALGYAAWWLIRVIIVYLDRKLPYFPNPIKRIIIQLVLTTVAALSIIIIATESINAALKDTPVPVSFYRVDIFIFMIWSIVINGIYVGLHYYEQYAASENLRRQEKQVRQEGFIVKKGKQHFNVGFDEIAGIYIEGDYAMLVTIDGKKHVLDESLDAVEKQLPRELFFRLSRKYIMNRNMITGFEKAEHSKLNILLAGSPHFPQSIPMSRLKAPAFKAWFQA</sequence>
<accession>A0ABX3NNN6</accession>